<organism evidence="1 2">
    <name type="scientific">Apiospora kogelbergensis</name>
    <dbReference type="NCBI Taxonomy" id="1337665"/>
    <lineage>
        <taxon>Eukaryota</taxon>
        <taxon>Fungi</taxon>
        <taxon>Dikarya</taxon>
        <taxon>Ascomycota</taxon>
        <taxon>Pezizomycotina</taxon>
        <taxon>Sordariomycetes</taxon>
        <taxon>Xylariomycetidae</taxon>
        <taxon>Amphisphaeriales</taxon>
        <taxon>Apiosporaceae</taxon>
        <taxon>Apiospora</taxon>
    </lineage>
</organism>
<dbReference type="EMBL" id="JAQQWP010000001">
    <property type="protein sequence ID" value="KAK8132767.1"/>
    <property type="molecule type" value="Genomic_DNA"/>
</dbReference>
<proteinExistence type="predicted"/>
<evidence type="ECO:0000313" key="1">
    <source>
        <dbReference type="EMBL" id="KAK8132767.1"/>
    </source>
</evidence>
<evidence type="ECO:0000313" key="2">
    <source>
        <dbReference type="Proteomes" id="UP001392437"/>
    </source>
</evidence>
<dbReference type="Proteomes" id="UP001392437">
    <property type="component" value="Unassembled WGS sequence"/>
</dbReference>
<reference evidence="1 2" key="1">
    <citation type="submission" date="2023-01" db="EMBL/GenBank/DDBJ databases">
        <title>Analysis of 21 Apiospora genomes using comparative genomics revels a genus with tremendous synthesis potential of carbohydrate active enzymes and secondary metabolites.</title>
        <authorList>
            <person name="Sorensen T."/>
        </authorList>
    </citation>
    <scope>NUCLEOTIDE SEQUENCE [LARGE SCALE GENOMIC DNA]</scope>
    <source>
        <strain evidence="1 2">CBS 117206</strain>
    </source>
</reference>
<protein>
    <submittedName>
        <fullName evidence="1">Uncharacterized protein</fullName>
    </submittedName>
</protein>
<sequence>MSSSLDEVTQPRALFKGRLKAAQKPPIATASYTVSPAGQNEVTIRKTSDVKTPAEPMEVCSRAVAQPFVDPNVLERQARQKKMSQ</sequence>
<dbReference type="AlphaFoldDB" id="A0AAW0RCX2"/>
<accession>A0AAW0RCX2</accession>
<name>A0AAW0RCX2_9PEZI</name>
<gene>
    <name evidence="1" type="ORF">PG999_000940</name>
</gene>
<keyword evidence="2" id="KW-1185">Reference proteome</keyword>
<comment type="caution">
    <text evidence="1">The sequence shown here is derived from an EMBL/GenBank/DDBJ whole genome shotgun (WGS) entry which is preliminary data.</text>
</comment>